<evidence type="ECO:0000313" key="1">
    <source>
        <dbReference type="EMBL" id="KAI5682486.1"/>
    </source>
</evidence>
<organism evidence="1 2">
    <name type="scientific">Catharanthus roseus</name>
    <name type="common">Madagascar periwinkle</name>
    <name type="synonym">Vinca rosea</name>
    <dbReference type="NCBI Taxonomy" id="4058"/>
    <lineage>
        <taxon>Eukaryota</taxon>
        <taxon>Viridiplantae</taxon>
        <taxon>Streptophyta</taxon>
        <taxon>Embryophyta</taxon>
        <taxon>Tracheophyta</taxon>
        <taxon>Spermatophyta</taxon>
        <taxon>Magnoliopsida</taxon>
        <taxon>eudicotyledons</taxon>
        <taxon>Gunneridae</taxon>
        <taxon>Pentapetalae</taxon>
        <taxon>asterids</taxon>
        <taxon>lamiids</taxon>
        <taxon>Gentianales</taxon>
        <taxon>Apocynaceae</taxon>
        <taxon>Rauvolfioideae</taxon>
        <taxon>Vinceae</taxon>
        <taxon>Catharanthinae</taxon>
        <taxon>Catharanthus</taxon>
    </lineage>
</organism>
<comment type="caution">
    <text evidence="1">The sequence shown here is derived from an EMBL/GenBank/DDBJ whole genome shotgun (WGS) entry which is preliminary data.</text>
</comment>
<keyword evidence="2" id="KW-1185">Reference proteome</keyword>
<proteinExistence type="predicted"/>
<reference evidence="2" key="1">
    <citation type="journal article" date="2023" name="Nat. Plants">
        <title>Single-cell RNA sequencing provides a high-resolution roadmap for understanding the multicellular compartmentation of specialized metabolism.</title>
        <authorList>
            <person name="Sun S."/>
            <person name="Shen X."/>
            <person name="Li Y."/>
            <person name="Li Y."/>
            <person name="Wang S."/>
            <person name="Li R."/>
            <person name="Zhang H."/>
            <person name="Shen G."/>
            <person name="Guo B."/>
            <person name="Wei J."/>
            <person name="Xu J."/>
            <person name="St-Pierre B."/>
            <person name="Chen S."/>
            <person name="Sun C."/>
        </authorList>
    </citation>
    <scope>NUCLEOTIDE SEQUENCE [LARGE SCALE GENOMIC DNA]</scope>
</reference>
<dbReference type="Proteomes" id="UP001060085">
    <property type="component" value="Linkage Group LG01"/>
</dbReference>
<protein>
    <submittedName>
        <fullName evidence="1">Uncharacterized protein</fullName>
    </submittedName>
</protein>
<dbReference type="EMBL" id="CM044701">
    <property type="protein sequence ID" value="KAI5682486.1"/>
    <property type="molecule type" value="Genomic_DNA"/>
</dbReference>
<accession>A0ACC0CC42</accession>
<evidence type="ECO:0000313" key="2">
    <source>
        <dbReference type="Proteomes" id="UP001060085"/>
    </source>
</evidence>
<sequence length="179" mass="20546">MVFDEPSMLYQDLQEHEDDDDDDADYDVSSASDNDNDMGSREQIDDLVESCTIRLLDWNDAMTDLQSEMRDPCLKHYPRSPSITPDGLFVQEGMIELKSRDHIITLYNPRASIYIVKSLVWLDGSGNNVYTLKMNEKSCSCGKWQGYTLSCSYALTVFKDKGTRPDAYVQDIYSQETYK</sequence>
<gene>
    <name evidence="1" type="ORF">M9H77_03714</name>
</gene>
<name>A0ACC0CC42_CATRO</name>